<dbReference type="PROSITE" id="PS01124">
    <property type="entry name" value="HTH_ARAC_FAMILY_2"/>
    <property type="match status" value="1"/>
</dbReference>
<organism evidence="5 6">
    <name type="scientific">Chitinophaga silvisoli</name>
    <dbReference type="NCBI Taxonomy" id="2291814"/>
    <lineage>
        <taxon>Bacteria</taxon>
        <taxon>Pseudomonadati</taxon>
        <taxon>Bacteroidota</taxon>
        <taxon>Chitinophagia</taxon>
        <taxon>Chitinophagales</taxon>
        <taxon>Chitinophagaceae</taxon>
        <taxon>Chitinophaga</taxon>
    </lineage>
</organism>
<dbReference type="PANTHER" id="PTHR43280">
    <property type="entry name" value="ARAC-FAMILY TRANSCRIPTIONAL REGULATOR"/>
    <property type="match status" value="1"/>
</dbReference>
<evidence type="ECO:0000256" key="3">
    <source>
        <dbReference type="ARBA" id="ARBA00023163"/>
    </source>
</evidence>
<dbReference type="Gene3D" id="1.10.10.60">
    <property type="entry name" value="Homeodomain-like"/>
    <property type="match status" value="2"/>
</dbReference>
<accession>A0A3E1P5B3</accession>
<comment type="caution">
    <text evidence="5">The sequence shown here is derived from an EMBL/GenBank/DDBJ whole genome shotgun (WGS) entry which is preliminary data.</text>
</comment>
<keyword evidence="3" id="KW-0804">Transcription</keyword>
<evidence type="ECO:0000256" key="2">
    <source>
        <dbReference type="ARBA" id="ARBA00023125"/>
    </source>
</evidence>
<name>A0A3E1P5B3_9BACT</name>
<evidence type="ECO:0000259" key="4">
    <source>
        <dbReference type="PROSITE" id="PS01124"/>
    </source>
</evidence>
<keyword evidence="2" id="KW-0238">DNA-binding</keyword>
<protein>
    <submittedName>
        <fullName evidence="5">AraC family transcriptional regulator</fullName>
    </submittedName>
</protein>
<proteinExistence type="predicted"/>
<keyword evidence="6" id="KW-1185">Reference proteome</keyword>
<sequence length="300" mass="34443">MENYIFNSVSELHRALGLPAPMHPLISLSDYANITADVTELSKALVLNMYKISFKFNFSGRIKYGQRHYDFDAGGMSFSSPMQVISASPEEADYSGRSLIIHADFLRNYPLAKTIKNYGFFSYAVNEALHLSEQEKEIIMGIFNSIQHELSSSIDHFSQDIIISQIEQLLNYSNRYYNRQFITRKAVHNDMLSTLDQLLSDYFDRDAGLFEGIPSVVTLAEKLHVSQRYLSDMLRSVTGMNTQQYLQAKMTEKARELLSTTSLTIGEIAYQLGFEYPQSFNKFFKKQTQVSPLDYRHSFN</sequence>
<feature type="domain" description="HTH araC/xylS-type" evidence="4">
    <location>
        <begin position="193"/>
        <end position="298"/>
    </location>
</feature>
<dbReference type="InterPro" id="IPR018060">
    <property type="entry name" value="HTH_AraC"/>
</dbReference>
<gene>
    <name evidence="5" type="ORF">DXN04_07230</name>
</gene>
<dbReference type="SMART" id="SM00342">
    <property type="entry name" value="HTH_ARAC"/>
    <property type="match status" value="1"/>
</dbReference>
<reference evidence="5 6" key="1">
    <citation type="submission" date="2018-08" db="EMBL/GenBank/DDBJ databases">
        <title>Chitinophaga sp. K20C18050901, a novel bacterium isolated from forest soil.</title>
        <authorList>
            <person name="Wang C."/>
        </authorList>
    </citation>
    <scope>NUCLEOTIDE SEQUENCE [LARGE SCALE GENOMIC DNA]</scope>
    <source>
        <strain evidence="5 6">K20C18050901</strain>
    </source>
</reference>
<dbReference type="RefSeq" id="WP_116852660.1">
    <property type="nucleotide sequence ID" value="NZ_QTJV01000002.1"/>
</dbReference>
<evidence type="ECO:0000256" key="1">
    <source>
        <dbReference type="ARBA" id="ARBA00023015"/>
    </source>
</evidence>
<dbReference type="Proteomes" id="UP000261174">
    <property type="component" value="Unassembled WGS sequence"/>
</dbReference>
<dbReference type="GO" id="GO:0003700">
    <property type="term" value="F:DNA-binding transcription factor activity"/>
    <property type="evidence" value="ECO:0007669"/>
    <property type="project" value="InterPro"/>
</dbReference>
<keyword evidence="1" id="KW-0805">Transcription regulation</keyword>
<dbReference type="InterPro" id="IPR009057">
    <property type="entry name" value="Homeodomain-like_sf"/>
</dbReference>
<dbReference type="SUPFAM" id="SSF46689">
    <property type="entry name" value="Homeodomain-like"/>
    <property type="match status" value="1"/>
</dbReference>
<dbReference type="Pfam" id="PF12833">
    <property type="entry name" value="HTH_18"/>
    <property type="match status" value="1"/>
</dbReference>
<dbReference type="PANTHER" id="PTHR43280:SF32">
    <property type="entry name" value="TRANSCRIPTIONAL REGULATORY PROTEIN"/>
    <property type="match status" value="1"/>
</dbReference>
<dbReference type="EMBL" id="QTJV01000002">
    <property type="protein sequence ID" value="RFM35178.1"/>
    <property type="molecule type" value="Genomic_DNA"/>
</dbReference>
<evidence type="ECO:0000313" key="6">
    <source>
        <dbReference type="Proteomes" id="UP000261174"/>
    </source>
</evidence>
<evidence type="ECO:0000313" key="5">
    <source>
        <dbReference type="EMBL" id="RFM35178.1"/>
    </source>
</evidence>
<dbReference type="GO" id="GO:0043565">
    <property type="term" value="F:sequence-specific DNA binding"/>
    <property type="evidence" value="ECO:0007669"/>
    <property type="project" value="InterPro"/>
</dbReference>
<dbReference type="AlphaFoldDB" id="A0A3E1P5B3"/>
<dbReference type="OrthoDB" id="644686at2"/>